<dbReference type="InParanoid" id="A0A0L0H4M5"/>
<dbReference type="GO" id="GO:0005885">
    <property type="term" value="C:Arp2/3 protein complex"/>
    <property type="evidence" value="ECO:0007669"/>
    <property type="project" value="EnsemblFungi"/>
</dbReference>
<dbReference type="FunFam" id="1.25.40.190:FF:000003">
    <property type="entry name" value="Actin-related protein 2/3 complex subunit 5"/>
    <property type="match status" value="1"/>
</dbReference>
<evidence type="ECO:0000256" key="5">
    <source>
        <dbReference type="ARBA" id="ARBA00040214"/>
    </source>
</evidence>
<dbReference type="InterPro" id="IPR036743">
    <property type="entry name" value="ARPC5_sf"/>
</dbReference>
<accession>A0A0L0H4M5</accession>
<dbReference type="STRING" id="645134.A0A0L0H4M5"/>
<reference evidence="8 9" key="1">
    <citation type="submission" date="2009-08" db="EMBL/GenBank/DDBJ databases">
        <title>The Genome Sequence of Spizellomyces punctatus strain DAOM BR117.</title>
        <authorList>
            <consortium name="The Broad Institute Genome Sequencing Platform"/>
            <person name="Russ C."/>
            <person name="Cuomo C."/>
            <person name="Shea T."/>
            <person name="Young S.K."/>
            <person name="Zeng Q."/>
            <person name="Koehrsen M."/>
            <person name="Haas B."/>
            <person name="Borodovsky M."/>
            <person name="Guigo R."/>
            <person name="Alvarado L."/>
            <person name="Berlin A."/>
            <person name="Bochicchio J."/>
            <person name="Borenstein D."/>
            <person name="Chapman S."/>
            <person name="Chen Z."/>
            <person name="Engels R."/>
            <person name="Freedman E."/>
            <person name="Gellesch M."/>
            <person name="Goldberg J."/>
            <person name="Griggs A."/>
            <person name="Gujja S."/>
            <person name="Heiman D."/>
            <person name="Hepburn T."/>
            <person name="Howarth C."/>
            <person name="Jen D."/>
            <person name="Larson L."/>
            <person name="Lewis B."/>
            <person name="Mehta T."/>
            <person name="Park D."/>
            <person name="Pearson M."/>
            <person name="Roberts A."/>
            <person name="Saif S."/>
            <person name="Shenoy N."/>
            <person name="Sisk P."/>
            <person name="Stolte C."/>
            <person name="Sykes S."/>
            <person name="Thomson T."/>
            <person name="Walk T."/>
            <person name="White J."/>
            <person name="Yandava C."/>
            <person name="Burger G."/>
            <person name="Gray M.W."/>
            <person name="Holland P.W.H."/>
            <person name="King N."/>
            <person name="Lang F.B.F."/>
            <person name="Roger A.J."/>
            <person name="Ruiz-Trillo I."/>
            <person name="Lander E."/>
            <person name="Nusbaum C."/>
        </authorList>
    </citation>
    <scope>NUCLEOTIDE SEQUENCE [LARGE SCALE GENOMIC DNA]</scope>
    <source>
        <strain evidence="8 9">DAOM BR117</strain>
    </source>
</reference>
<dbReference type="GO" id="GO:0034314">
    <property type="term" value="P:Arp2/3 complex-mediated actin nucleation"/>
    <property type="evidence" value="ECO:0007669"/>
    <property type="project" value="InterPro"/>
</dbReference>
<organism evidence="8 9">
    <name type="scientific">Spizellomyces punctatus (strain DAOM BR117)</name>
    <dbReference type="NCBI Taxonomy" id="645134"/>
    <lineage>
        <taxon>Eukaryota</taxon>
        <taxon>Fungi</taxon>
        <taxon>Fungi incertae sedis</taxon>
        <taxon>Chytridiomycota</taxon>
        <taxon>Chytridiomycota incertae sedis</taxon>
        <taxon>Chytridiomycetes</taxon>
        <taxon>Spizellomycetales</taxon>
        <taxon>Spizellomycetaceae</taxon>
        <taxon>Spizellomyces</taxon>
    </lineage>
</organism>
<dbReference type="FunCoup" id="A0A0L0H4M5">
    <property type="interactions" value="209"/>
</dbReference>
<dbReference type="PANTHER" id="PTHR12644">
    <property type="entry name" value="ARP2/3 COMPLEX 16 KD SUBUNIT P16-ARC"/>
    <property type="match status" value="1"/>
</dbReference>
<dbReference type="RefSeq" id="XP_016603906.1">
    <property type="nucleotide sequence ID" value="XM_016756884.1"/>
</dbReference>
<name>A0A0L0H4M5_SPIPD</name>
<keyword evidence="9" id="KW-1185">Reference proteome</keyword>
<dbReference type="PIRSF" id="PIRSF039096">
    <property type="entry name" value="p16-ARC"/>
    <property type="match status" value="1"/>
</dbReference>
<dbReference type="OrthoDB" id="429520at2759"/>
<evidence type="ECO:0000256" key="4">
    <source>
        <dbReference type="ARBA" id="ARBA00023212"/>
    </source>
</evidence>
<protein>
    <recommendedName>
        <fullName evidence="5 7">Actin-related protein 2/3 complex subunit 5</fullName>
    </recommendedName>
</protein>
<keyword evidence="4 7" id="KW-0206">Cytoskeleton</keyword>
<dbReference type="GO" id="GO:0030833">
    <property type="term" value="P:regulation of actin filament polymerization"/>
    <property type="evidence" value="ECO:0007669"/>
    <property type="project" value="InterPro"/>
</dbReference>
<evidence type="ECO:0000256" key="1">
    <source>
        <dbReference type="ARBA" id="ARBA00004245"/>
    </source>
</evidence>
<evidence type="ECO:0000256" key="3">
    <source>
        <dbReference type="ARBA" id="ARBA00022490"/>
    </source>
</evidence>
<proteinExistence type="inferred from homology"/>
<comment type="similarity">
    <text evidence="2 7">Belongs to the ARPC5 family.</text>
</comment>
<dbReference type="GO" id="GO:0030674">
    <property type="term" value="F:protein-macromolecule adaptor activity"/>
    <property type="evidence" value="ECO:0007669"/>
    <property type="project" value="EnsemblFungi"/>
</dbReference>
<dbReference type="eggNOG" id="KOG3380">
    <property type="taxonomic scope" value="Eukaryota"/>
</dbReference>
<dbReference type="Gene3D" id="1.25.40.190">
    <property type="entry name" value="Actin-related protein 2/3 complex subunit 5"/>
    <property type="match status" value="1"/>
</dbReference>
<dbReference type="Pfam" id="PF04699">
    <property type="entry name" value="P16-Arc"/>
    <property type="match status" value="1"/>
</dbReference>
<dbReference type="SUPFAM" id="SSF69103">
    <property type="entry name" value="Arp2/3 complex 16 kDa subunit ARPC5"/>
    <property type="match status" value="1"/>
</dbReference>
<gene>
    <name evidence="8" type="ORF">SPPG_08730</name>
</gene>
<evidence type="ECO:0000256" key="6">
    <source>
        <dbReference type="ARBA" id="ARBA00060329"/>
    </source>
</evidence>
<dbReference type="VEuPathDB" id="FungiDB:SPPG_08730"/>
<evidence type="ECO:0000313" key="9">
    <source>
        <dbReference type="Proteomes" id="UP000053201"/>
    </source>
</evidence>
<evidence type="ECO:0000256" key="2">
    <source>
        <dbReference type="ARBA" id="ARBA00006084"/>
    </source>
</evidence>
<dbReference type="GeneID" id="27691872"/>
<dbReference type="AlphaFoldDB" id="A0A0L0H4M5"/>
<comment type="function">
    <text evidence="6">Functions as a component of the Arp2/3 complex which is involved in regulation of actin polymerization and together with an activating nucleation-promoting factor (NPF) mediates the formation of branched actin networks.</text>
</comment>
<dbReference type="EMBL" id="KQ257474">
    <property type="protein sequence ID" value="KNC95866.1"/>
    <property type="molecule type" value="Genomic_DNA"/>
</dbReference>
<comment type="function">
    <text evidence="7">Functions as component of the Arp2/3 complex which is involved in regulation of actin polymerization and together with an activating nucleation-promoting factor (NPF) mediates the formation of branched actin networks. Arp2/3 complex plays a critical role in the control of cell morphogenesis via the modulation of cell polarity development.</text>
</comment>
<dbReference type="InterPro" id="IPR006789">
    <property type="entry name" value="ARPC5"/>
</dbReference>
<dbReference type="Proteomes" id="UP000053201">
    <property type="component" value="Unassembled WGS sequence"/>
</dbReference>
<dbReference type="GO" id="GO:0003729">
    <property type="term" value="F:mRNA binding"/>
    <property type="evidence" value="ECO:0007669"/>
    <property type="project" value="EnsemblFungi"/>
</dbReference>
<evidence type="ECO:0000256" key="7">
    <source>
        <dbReference type="RuleBase" id="RU004301"/>
    </source>
</evidence>
<dbReference type="GO" id="GO:0000001">
    <property type="term" value="P:mitochondrion inheritance"/>
    <property type="evidence" value="ECO:0007669"/>
    <property type="project" value="EnsemblFungi"/>
</dbReference>
<dbReference type="OMA" id="GMGCIMR"/>
<sequence length="154" mass="16625">MSHRKINVDQYDDEDAFVDENQTASGPTADSAQVEADVNSRAAEVRNYLSRGDVAGAVAKALENPPAGRALQTVKDRNTATVMEALAAARSTDIINIVKGLSTQQMDILMKYIYRGMGSPELYNSAILLTWHEKATEVGGLGGIVRALTDRKTV</sequence>
<comment type="subcellular location">
    <subcellularLocation>
        <location evidence="1">Cytoplasm</location>
        <location evidence="1">Cytoskeleton</location>
    </subcellularLocation>
</comment>
<evidence type="ECO:0000313" key="8">
    <source>
        <dbReference type="EMBL" id="KNC95866.1"/>
    </source>
</evidence>
<dbReference type="GO" id="GO:0044396">
    <property type="term" value="P:actin cortical patch organization"/>
    <property type="evidence" value="ECO:0007669"/>
    <property type="project" value="EnsemblFungi"/>
</dbReference>
<keyword evidence="3" id="KW-0963">Cytoplasm</keyword>